<keyword evidence="2" id="KW-1185">Reference proteome</keyword>
<evidence type="ECO:0000313" key="2">
    <source>
        <dbReference type="Proteomes" id="UP000316759"/>
    </source>
</evidence>
<dbReference type="EMBL" id="SUNJ01002756">
    <property type="protein sequence ID" value="TPP65732.1"/>
    <property type="molecule type" value="Genomic_DNA"/>
</dbReference>
<protein>
    <submittedName>
        <fullName evidence="1">Uncharacterized protein</fullName>
    </submittedName>
</protein>
<sequence>MVQAKLNWNCPADKVPTFAGFPVECNVTYQWPDGVKRITFVDRIATSQLQPGFAQFNCFNKDSHYSQLFDRKIYNLEDFHTECLPSAFFVLGHTNRSSYRLCFRELNRTEPWISLIPEQDWPTQSIDCTETKNMLKIENGYLHLTNDTQAGQYQVVCTEYGIGTQITIVDSTVQLVALPKQNFFVLDGSVQPSFAFQSTDRSMKTQLIDTPDITCNLTTAPQIRFTMNEAEQPTLELDSTAFESTSAVHVVQCQALRGELVRSISLNLVARDGQRKELSTSTLSRLLFSTEESIPSASCRPSGNMEHAKVVWRRIHGDDMYISKLDTTASGSILFIRRNIFHLGPSSFVCQAVENDKCYSKLLIYYRYGGRNHLTIREKIRTQFFRTYLTCETDLTPTELNRYTWTVLLNSGVRWETESNQIKMFGSPQLFVRSYQRCQVDLLYLGQIYTTNSTVLFSEIHHRSEVEFLPELPVYKSSLLLRCRVTESDRYTSSPYMIFTQYPPTFRPLMFYRTVDFSHGFIGGSYTVTCYYINSNLILLSRKLEFIFHENPTAVMMQKTFDYTAEGRKRMKLKCVPNGYPPLVLDANWTVLSGSSFAFDQESQEFYTTKFALQGVYLVRCTVLVVFGDNVIRMNTTQRVVVEARDASDMKPAGCSSNIQFSHSIGISVMCWMLMYLNICTHLFKLAGQTARKTKKRQVSLGFVTYDTRILDRHCASQFRAVIRNFDTIQQITRQLIMHRQKARSTNTRRAERIKPHVTQYRRKPGWNERRKGIKPVARMSQ</sequence>
<organism evidence="1 2">
    <name type="scientific">Fasciola gigantica</name>
    <name type="common">Giant liver fluke</name>
    <dbReference type="NCBI Taxonomy" id="46835"/>
    <lineage>
        <taxon>Eukaryota</taxon>
        <taxon>Metazoa</taxon>
        <taxon>Spiralia</taxon>
        <taxon>Lophotrochozoa</taxon>
        <taxon>Platyhelminthes</taxon>
        <taxon>Trematoda</taxon>
        <taxon>Digenea</taxon>
        <taxon>Plagiorchiida</taxon>
        <taxon>Echinostomata</taxon>
        <taxon>Echinostomatoidea</taxon>
        <taxon>Fasciolidae</taxon>
        <taxon>Fasciola</taxon>
    </lineage>
</organism>
<reference evidence="1 2" key="1">
    <citation type="submission" date="2019-04" db="EMBL/GenBank/DDBJ databases">
        <title>Annotation for the trematode Fasciola gigantica.</title>
        <authorList>
            <person name="Choi Y.-J."/>
        </authorList>
    </citation>
    <scope>NUCLEOTIDE SEQUENCE [LARGE SCALE GENOMIC DNA]</scope>
    <source>
        <strain evidence="1">Uganda_cow_1</strain>
    </source>
</reference>
<accession>A0A504YUU9</accession>
<dbReference type="AlphaFoldDB" id="A0A504YUU9"/>
<evidence type="ECO:0000313" key="1">
    <source>
        <dbReference type="EMBL" id="TPP65732.1"/>
    </source>
</evidence>
<proteinExistence type="predicted"/>
<dbReference type="Proteomes" id="UP000316759">
    <property type="component" value="Unassembled WGS sequence"/>
</dbReference>
<comment type="caution">
    <text evidence="1">The sequence shown here is derived from an EMBL/GenBank/DDBJ whole genome shotgun (WGS) entry which is preliminary data.</text>
</comment>
<name>A0A504YUU9_FASGI</name>
<gene>
    <name evidence="1" type="ORF">FGIG_03283</name>
</gene>
<dbReference type="OrthoDB" id="6244180at2759"/>